<organism evidence="1 2">
    <name type="scientific">Muraenolepis orangiensis</name>
    <name type="common">Patagonian moray cod</name>
    <dbReference type="NCBI Taxonomy" id="630683"/>
    <lineage>
        <taxon>Eukaryota</taxon>
        <taxon>Metazoa</taxon>
        <taxon>Chordata</taxon>
        <taxon>Craniata</taxon>
        <taxon>Vertebrata</taxon>
        <taxon>Euteleostomi</taxon>
        <taxon>Actinopterygii</taxon>
        <taxon>Neopterygii</taxon>
        <taxon>Teleostei</taxon>
        <taxon>Neoteleostei</taxon>
        <taxon>Acanthomorphata</taxon>
        <taxon>Zeiogadaria</taxon>
        <taxon>Gadariae</taxon>
        <taxon>Gadiformes</taxon>
        <taxon>Muraenolepidoidei</taxon>
        <taxon>Muraenolepididae</taxon>
        <taxon>Muraenolepis</taxon>
    </lineage>
</organism>
<dbReference type="EMBL" id="JANIIK010000047">
    <property type="protein sequence ID" value="KAJ3600961.1"/>
    <property type="molecule type" value="Genomic_DNA"/>
</dbReference>
<protein>
    <submittedName>
        <fullName evidence="1">Uncharacterized protein</fullName>
    </submittedName>
</protein>
<gene>
    <name evidence="1" type="ORF">NHX12_031934</name>
</gene>
<evidence type="ECO:0000313" key="1">
    <source>
        <dbReference type="EMBL" id="KAJ3600961.1"/>
    </source>
</evidence>
<reference evidence="1" key="1">
    <citation type="submission" date="2022-07" db="EMBL/GenBank/DDBJ databases">
        <title>Chromosome-level genome of Muraenolepis orangiensis.</title>
        <authorList>
            <person name="Kim J."/>
        </authorList>
    </citation>
    <scope>NUCLEOTIDE SEQUENCE</scope>
    <source>
        <strain evidence="1">KU_S4_2022</strain>
        <tissue evidence="1">Muscle</tissue>
    </source>
</reference>
<dbReference type="Proteomes" id="UP001148018">
    <property type="component" value="Unassembled WGS sequence"/>
</dbReference>
<sequence length="181" mass="19316">MTPWRLTDRFPFVVPRGDRPAAAAAAGSEAKANQPTVLFLTCPLEPSGTEEHKRGNSSAVFAGVAFPLFTLGPWGYQGLYEAVTFTLGPWGFQGLYDAVTFTAGPWGFQGLYDAVTFTLGPWSSAATGVGVRKTSTHKTGPLYLGERYLYMNSGEPPPRRVTLGAAEHAAGHRGGVGHRVT</sequence>
<name>A0A9Q0E7Y6_9TELE</name>
<evidence type="ECO:0000313" key="2">
    <source>
        <dbReference type="Proteomes" id="UP001148018"/>
    </source>
</evidence>
<dbReference type="AlphaFoldDB" id="A0A9Q0E7Y6"/>
<comment type="caution">
    <text evidence="1">The sequence shown here is derived from an EMBL/GenBank/DDBJ whole genome shotgun (WGS) entry which is preliminary data.</text>
</comment>
<proteinExistence type="predicted"/>
<keyword evidence="2" id="KW-1185">Reference proteome</keyword>
<accession>A0A9Q0E7Y6</accession>